<dbReference type="PANTHER" id="PTHR30204:SF69">
    <property type="entry name" value="MERR-FAMILY TRANSCRIPTIONAL REGULATOR"/>
    <property type="match status" value="1"/>
</dbReference>
<evidence type="ECO:0000256" key="5">
    <source>
        <dbReference type="SAM" id="Phobius"/>
    </source>
</evidence>
<evidence type="ECO:0000256" key="1">
    <source>
        <dbReference type="ARBA" id="ARBA00022491"/>
    </source>
</evidence>
<feature type="transmembrane region" description="Helical" evidence="5">
    <location>
        <begin position="37"/>
        <end position="60"/>
    </location>
</feature>
<dbReference type="GO" id="GO:0003677">
    <property type="term" value="F:DNA binding"/>
    <property type="evidence" value="ECO:0007669"/>
    <property type="project" value="UniProtKB-KW"/>
</dbReference>
<reference evidence="7" key="1">
    <citation type="submission" date="2024-05" db="EMBL/GenBank/DDBJ databases">
        <title>Draft genome assemblies of 36 bacteria isolated from hibernating arctic ground squirrels.</title>
        <authorList>
            <person name="McKee H."/>
            <person name="Mullen L."/>
            <person name="Drown D.M."/>
            <person name="Duddleston K.N."/>
        </authorList>
    </citation>
    <scope>NUCLEOTIDE SEQUENCE</scope>
    <source>
        <strain evidence="7">AN1007</strain>
    </source>
</reference>
<accession>A0AAU8NL94</accession>
<evidence type="ECO:0000313" key="7">
    <source>
        <dbReference type="EMBL" id="XCP97325.1"/>
    </source>
</evidence>
<keyword evidence="5" id="KW-0472">Membrane</keyword>
<dbReference type="Pfam" id="PF13411">
    <property type="entry name" value="MerR_1"/>
    <property type="match status" value="1"/>
</dbReference>
<dbReference type="InterPro" id="IPR000551">
    <property type="entry name" value="MerR-type_HTH_dom"/>
</dbReference>
<dbReference type="EMBL" id="CP159992">
    <property type="protein sequence ID" value="XCP97325.1"/>
    <property type="molecule type" value="Genomic_DNA"/>
</dbReference>
<dbReference type="SMART" id="SM00422">
    <property type="entry name" value="HTH_MERR"/>
    <property type="match status" value="1"/>
</dbReference>
<proteinExistence type="predicted"/>
<sequence length="315" mass="37332">MGRYVFFYLPENLYPQTLFQQPALVAYRKNNNWGFTITYTLLFIMFKGGVVHMILIGELAKRTNISKRTLHYYEQIELLRPTLITENGYRYYDEHAILRLQKVLLLKSIGYTLEQIKELLQNQRHMGENDNWIASLHEQIELIEQKKQELSRKQYYLRSTIQSLQLKGMNDLEELLQIISNMQDRPLSEGIIRPEFSDDLQLTSREIDILNRLPVLGSSDPRVEKLLTMFQRIRSMMSSSPYSPEAQNLAAELYEMVLELFERDEKLLDKYWELMKPKDPAEPVVMGMDHEFMSYVDEMIGFFLKQREEGIHEAE</sequence>
<dbReference type="InterPro" id="IPR009061">
    <property type="entry name" value="DNA-bd_dom_put_sf"/>
</dbReference>
<keyword evidence="5" id="KW-1133">Transmembrane helix</keyword>
<dbReference type="PROSITE" id="PS50937">
    <property type="entry name" value="HTH_MERR_2"/>
    <property type="match status" value="1"/>
</dbReference>
<gene>
    <name evidence="7" type="ORF">ABXS70_11755</name>
</gene>
<dbReference type="SUPFAM" id="SSF46955">
    <property type="entry name" value="Putative DNA-binding domain"/>
    <property type="match status" value="1"/>
</dbReference>
<evidence type="ECO:0000259" key="6">
    <source>
        <dbReference type="PROSITE" id="PS50937"/>
    </source>
</evidence>
<evidence type="ECO:0000256" key="4">
    <source>
        <dbReference type="ARBA" id="ARBA00023163"/>
    </source>
</evidence>
<evidence type="ECO:0000256" key="3">
    <source>
        <dbReference type="ARBA" id="ARBA00023125"/>
    </source>
</evidence>
<keyword evidence="4" id="KW-0804">Transcription</keyword>
<dbReference type="PANTHER" id="PTHR30204">
    <property type="entry name" value="REDOX-CYCLING DRUG-SENSING TRANSCRIPTIONAL ACTIVATOR SOXR"/>
    <property type="match status" value="1"/>
</dbReference>
<dbReference type="CDD" id="cd01106">
    <property type="entry name" value="HTH_TipAL-Mta"/>
    <property type="match status" value="1"/>
</dbReference>
<keyword evidence="2" id="KW-0805">Transcription regulation</keyword>
<dbReference type="InterPro" id="IPR047057">
    <property type="entry name" value="MerR_fam"/>
</dbReference>
<organism evidence="7">
    <name type="scientific">Paenibacillus sp. AN1007</name>
    <dbReference type="NCBI Taxonomy" id="3151385"/>
    <lineage>
        <taxon>Bacteria</taxon>
        <taxon>Bacillati</taxon>
        <taxon>Bacillota</taxon>
        <taxon>Bacilli</taxon>
        <taxon>Bacillales</taxon>
        <taxon>Paenibacillaceae</taxon>
        <taxon>Paenibacillus</taxon>
    </lineage>
</organism>
<dbReference type="AlphaFoldDB" id="A0AAU8NL94"/>
<evidence type="ECO:0000256" key="2">
    <source>
        <dbReference type="ARBA" id="ARBA00023015"/>
    </source>
</evidence>
<keyword evidence="5" id="KW-0812">Transmembrane</keyword>
<name>A0AAU8NL94_9BACL</name>
<protein>
    <submittedName>
        <fullName evidence="7">MerR family transcriptional regulator</fullName>
    </submittedName>
</protein>
<feature type="domain" description="HTH merR-type" evidence="6">
    <location>
        <begin position="53"/>
        <end position="122"/>
    </location>
</feature>
<keyword evidence="1" id="KW-0678">Repressor</keyword>
<dbReference type="Gene3D" id="1.10.1660.10">
    <property type="match status" value="1"/>
</dbReference>
<dbReference type="GO" id="GO:0003700">
    <property type="term" value="F:DNA-binding transcription factor activity"/>
    <property type="evidence" value="ECO:0007669"/>
    <property type="project" value="InterPro"/>
</dbReference>
<dbReference type="RefSeq" id="WP_342556068.1">
    <property type="nucleotide sequence ID" value="NZ_CP159992.1"/>
</dbReference>
<keyword evidence="3" id="KW-0238">DNA-binding</keyword>